<name>A0A820M527_9BILA</name>
<dbReference type="EMBL" id="CAJOBF010018100">
    <property type="protein sequence ID" value="CAF4367342.1"/>
    <property type="molecule type" value="Genomic_DNA"/>
</dbReference>
<evidence type="ECO:0000313" key="2">
    <source>
        <dbReference type="Proteomes" id="UP000663842"/>
    </source>
</evidence>
<accession>A0A820M527</accession>
<proteinExistence type="predicted"/>
<comment type="caution">
    <text evidence="1">The sequence shown here is derived from an EMBL/GenBank/DDBJ whole genome shotgun (WGS) entry which is preliminary data.</text>
</comment>
<sequence>MWSDNGTPAQQWQLIRYSSQ</sequence>
<gene>
    <name evidence="1" type="ORF">UXM345_LOCUS36801</name>
</gene>
<dbReference type="Proteomes" id="UP000663842">
    <property type="component" value="Unassembled WGS sequence"/>
</dbReference>
<evidence type="ECO:0008006" key="3">
    <source>
        <dbReference type="Google" id="ProtNLM"/>
    </source>
</evidence>
<dbReference type="AlphaFoldDB" id="A0A820M527"/>
<protein>
    <recommendedName>
        <fullName evidence="3">Ricin B lectin domain-containing protein</fullName>
    </recommendedName>
</protein>
<feature type="non-terminal residue" evidence="1">
    <location>
        <position position="20"/>
    </location>
</feature>
<reference evidence="1" key="1">
    <citation type="submission" date="2021-02" db="EMBL/GenBank/DDBJ databases">
        <authorList>
            <person name="Nowell W R."/>
        </authorList>
    </citation>
    <scope>NUCLEOTIDE SEQUENCE</scope>
</reference>
<organism evidence="1 2">
    <name type="scientific">Rotaria magnacalcarata</name>
    <dbReference type="NCBI Taxonomy" id="392030"/>
    <lineage>
        <taxon>Eukaryota</taxon>
        <taxon>Metazoa</taxon>
        <taxon>Spiralia</taxon>
        <taxon>Gnathifera</taxon>
        <taxon>Rotifera</taxon>
        <taxon>Eurotatoria</taxon>
        <taxon>Bdelloidea</taxon>
        <taxon>Philodinida</taxon>
        <taxon>Philodinidae</taxon>
        <taxon>Rotaria</taxon>
    </lineage>
</organism>
<evidence type="ECO:0000313" key="1">
    <source>
        <dbReference type="EMBL" id="CAF4367342.1"/>
    </source>
</evidence>